<dbReference type="InterPro" id="IPR052096">
    <property type="entry name" value="Endocannabinoid_amidase"/>
</dbReference>
<evidence type="ECO:0000313" key="3">
    <source>
        <dbReference type="Proteomes" id="UP000039865"/>
    </source>
</evidence>
<dbReference type="Pfam" id="PF01425">
    <property type="entry name" value="Amidase"/>
    <property type="match status" value="1"/>
</dbReference>
<accession>A0A078AE08</accession>
<dbReference type="SUPFAM" id="SSF75304">
    <property type="entry name" value="Amidase signature (AS) enzymes"/>
    <property type="match status" value="1"/>
</dbReference>
<dbReference type="Proteomes" id="UP000039865">
    <property type="component" value="Unassembled WGS sequence"/>
</dbReference>
<sequence length="196" mass="22814">MNKIEKYLPKDSKQKYAVAVLLGLYILNKTGRYIYWNYRNSQLEARAKAFADEKHNRRHEFIKVENESDFLDLDVSQLREKLLYGEVTSEQLVHIFANRSYTIGRRLGLTAEECFDEAIEEARKKDKEREEAMRNEKDHLLPLLHGIPIAIKDMLQQKGKRTTVGTQFMMDNISEEDGAIVKVLKQQGAIILQITL</sequence>
<dbReference type="AlphaFoldDB" id="A0A078AE08"/>
<dbReference type="Gene3D" id="3.90.1300.10">
    <property type="entry name" value="Amidase signature (AS) domain"/>
    <property type="match status" value="1"/>
</dbReference>
<gene>
    <name evidence="2" type="primary">Contig11869.g12701</name>
    <name evidence="2" type="ORF">STYLEM_9077</name>
</gene>
<dbReference type="PANTHER" id="PTHR45847:SF6">
    <property type="entry name" value="FATTY ACID AMIDE HYDROLASE"/>
    <property type="match status" value="1"/>
</dbReference>
<dbReference type="InParanoid" id="A0A078AE08"/>
<evidence type="ECO:0000259" key="1">
    <source>
        <dbReference type="Pfam" id="PF01425"/>
    </source>
</evidence>
<evidence type="ECO:0000313" key="2">
    <source>
        <dbReference type="EMBL" id="CDW80081.1"/>
    </source>
</evidence>
<keyword evidence="3" id="KW-1185">Reference proteome</keyword>
<organism evidence="2 3">
    <name type="scientific">Stylonychia lemnae</name>
    <name type="common">Ciliate</name>
    <dbReference type="NCBI Taxonomy" id="5949"/>
    <lineage>
        <taxon>Eukaryota</taxon>
        <taxon>Sar</taxon>
        <taxon>Alveolata</taxon>
        <taxon>Ciliophora</taxon>
        <taxon>Intramacronucleata</taxon>
        <taxon>Spirotrichea</taxon>
        <taxon>Stichotrichia</taxon>
        <taxon>Sporadotrichida</taxon>
        <taxon>Oxytrichidae</taxon>
        <taxon>Stylonychinae</taxon>
        <taxon>Stylonychia</taxon>
    </lineage>
</organism>
<dbReference type="GO" id="GO:0004040">
    <property type="term" value="F:amidase activity"/>
    <property type="evidence" value="ECO:0007669"/>
    <property type="project" value="TreeGrafter"/>
</dbReference>
<feature type="domain" description="Amidase" evidence="1">
    <location>
        <begin position="92"/>
        <end position="192"/>
    </location>
</feature>
<dbReference type="OrthoDB" id="566138at2759"/>
<dbReference type="PANTHER" id="PTHR45847">
    <property type="entry name" value="FATTY ACID AMIDE HYDROLASE"/>
    <property type="match status" value="1"/>
</dbReference>
<proteinExistence type="predicted"/>
<dbReference type="GO" id="GO:0017064">
    <property type="term" value="F:fatty acid amide hydrolase activity"/>
    <property type="evidence" value="ECO:0007669"/>
    <property type="project" value="TreeGrafter"/>
</dbReference>
<dbReference type="GO" id="GO:0009062">
    <property type="term" value="P:fatty acid catabolic process"/>
    <property type="evidence" value="ECO:0007669"/>
    <property type="project" value="TreeGrafter"/>
</dbReference>
<dbReference type="EMBL" id="CCKQ01008620">
    <property type="protein sequence ID" value="CDW80081.1"/>
    <property type="molecule type" value="Genomic_DNA"/>
</dbReference>
<protein>
    <submittedName>
        <fullName evidence="2">Amidase family protein</fullName>
    </submittedName>
</protein>
<dbReference type="InterPro" id="IPR036928">
    <property type="entry name" value="AS_sf"/>
</dbReference>
<reference evidence="2 3" key="1">
    <citation type="submission" date="2014-06" db="EMBL/GenBank/DDBJ databases">
        <authorList>
            <person name="Swart Estienne"/>
        </authorList>
    </citation>
    <scope>NUCLEOTIDE SEQUENCE [LARGE SCALE GENOMIC DNA]</scope>
    <source>
        <strain evidence="2 3">130c</strain>
    </source>
</reference>
<name>A0A078AE08_STYLE</name>
<dbReference type="InterPro" id="IPR023631">
    <property type="entry name" value="Amidase_dom"/>
</dbReference>